<name>A0A8H4X3D1_9HYPO</name>
<dbReference type="AlphaFoldDB" id="A0A8H4X3D1"/>
<feature type="compositionally biased region" description="Polar residues" evidence="1">
    <location>
        <begin position="118"/>
        <end position="135"/>
    </location>
</feature>
<keyword evidence="2" id="KW-0732">Signal</keyword>
<accession>A0A8H4X3D1</accession>
<organism evidence="3 4">
    <name type="scientific">Fusarium sarcochroum</name>
    <dbReference type="NCBI Taxonomy" id="1208366"/>
    <lineage>
        <taxon>Eukaryota</taxon>
        <taxon>Fungi</taxon>
        <taxon>Dikarya</taxon>
        <taxon>Ascomycota</taxon>
        <taxon>Pezizomycotina</taxon>
        <taxon>Sordariomycetes</taxon>
        <taxon>Hypocreomycetidae</taxon>
        <taxon>Hypocreales</taxon>
        <taxon>Nectriaceae</taxon>
        <taxon>Fusarium</taxon>
        <taxon>Fusarium lateritium species complex</taxon>
    </lineage>
</organism>
<feature type="signal peptide" evidence="2">
    <location>
        <begin position="1"/>
        <end position="15"/>
    </location>
</feature>
<reference evidence="3" key="2">
    <citation type="submission" date="2020-05" db="EMBL/GenBank/DDBJ databases">
        <authorList>
            <person name="Kim H.-S."/>
            <person name="Proctor R.H."/>
            <person name="Brown D.W."/>
        </authorList>
    </citation>
    <scope>NUCLEOTIDE SEQUENCE</scope>
    <source>
        <strain evidence="3">NRRL 20472</strain>
    </source>
</reference>
<evidence type="ECO:0000256" key="2">
    <source>
        <dbReference type="SAM" id="SignalP"/>
    </source>
</evidence>
<sequence>MRILIFLLHISFAYGTCNWYYGQWQPDPGQCFELVMDELGISRQLVQYMNPKRDIDNVSDDEIYNVPFSIGSLKSAKWTGDCPPRLVLRAGTRCHDVANRNSKTSDFYRESTALDSVFPTTSVDEPSTEGLYTTKSTEKGKAKPSHKGEYTAEPRSKATGSVGPAHTTKTKSKSNPSTTKSRQHVLSGTGKPIVSATNQVSSTDSDISSTLQQDEIKPTSPSDSKTDRAATKSQDLHSTKNAETGPSYNPTCSQGSSTGETRKSEGSTVASTVVDGPMTSTDDTRSSKQTMTSVTSTRSVTETIEFTQTSDFKVVVTTVTKTMRGNDATRRRTVRDTTTESIEAEINAKATTTSSSIKADNDNETSVTAKVKETTRKITSQTTSTKHTTPTTLSKRVTATKTTASSAKGTSGTSELKKYDCWDADYYSGHADILYVYVKSTAQRWCSSKEVKGITMNANSRKVMKVMKAPDEVLYKYSVRWKENCIWSAQEISYPMGSDDTTCFKIMTEQVWKGCTGNEGVGGAAQAGCLVYQLEAGGGAAQGIHYND</sequence>
<evidence type="ECO:0000313" key="3">
    <source>
        <dbReference type="EMBL" id="KAF4960437.1"/>
    </source>
</evidence>
<protein>
    <submittedName>
        <fullName evidence="3">Uncharacterized protein</fullName>
    </submittedName>
</protein>
<evidence type="ECO:0000256" key="1">
    <source>
        <dbReference type="SAM" id="MobiDB-lite"/>
    </source>
</evidence>
<dbReference type="EMBL" id="JABEXW010000638">
    <property type="protein sequence ID" value="KAF4960437.1"/>
    <property type="molecule type" value="Genomic_DNA"/>
</dbReference>
<feature type="compositionally biased region" description="Basic and acidic residues" evidence="1">
    <location>
        <begin position="224"/>
        <end position="240"/>
    </location>
</feature>
<dbReference type="Proteomes" id="UP000622797">
    <property type="component" value="Unassembled WGS sequence"/>
</dbReference>
<feature type="compositionally biased region" description="Polar residues" evidence="1">
    <location>
        <begin position="241"/>
        <end position="259"/>
    </location>
</feature>
<gene>
    <name evidence="3" type="ORF">FSARC_10477</name>
</gene>
<comment type="caution">
    <text evidence="3">The sequence shown here is derived from an EMBL/GenBank/DDBJ whole genome shotgun (WGS) entry which is preliminary data.</text>
</comment>
<feature type="compositionally biased region" description="Basic and acidic residues" evidence="1">
    <location>
        <begin position="136"/>
        <end position="156"/>
    </location>
</feature>
<feature type="compositionally biased region" description="Low complexity" evidence="1">
    <location>
        <begin position="377"/>
        <end position="411"/>
    </location>
</feature>
<feature type="compositionally biased region" description="Polar residues" evidence="1">
    <location>
        <begin position="195"/>
        <end position="223"/>
    </location>
</feature>
<proteinExistence type="predicted"/>
<feature type="region of interest" description="Disordered" evidence="1">
    <location>
        <begin position="375"/>
        <end position="411"/>
    </location>
</feature>
<feature type="region of interest" description="Disordered" evidence="1">
    <location>
        <begin position="118"/>
        <end position="294"/>
    </location>
</feature>
<feature type="chain" id="PRO_5034986786" evidence="2">
    <location>
        <begin position="16"/>
        <end position="548"/>
    </location>
</feature>
<reference evidence="3" key="1">
    <citation type="journal article" date="2020" name="BMC Genomics">
        <title>Correction to: Identification and distribution of gene clusters required for synthesis of sphingolipid metabolism inhibitors in diverse species of the filamentous fungus Fusarium.</title>
        <authorList>
            <person name="Kim H.S."/>
            <person name="Lohmar J.M."/>
            <person name="Busman M."/>
            <person name="Brown D.W."/>
            <person name="Naumann T.A."/>
            <person name="Divon H.H."/>
            <person name="Lysoe E."/>
            <person name="Uhlig S."/>
            <person name="Proctor R.H."/>
        </authorList>
    </citation>
    <scope>NUCLEOTIDE SEQUENCE</scope>
    <source>
        <strain evidence="3">NRRL 20472</strain>
    </source>
</reference>
<dbReference type="OrthoDB" id="1896086at2759"/>
<keyword evidence="4" id="KW-1185">Reference proteome</keyword>
<evidence type="ECO:0000313" key="4">
    <source>
        <dbReference type="Proteomes" id="UP000622797"/>
    </source>
</evidence>